<evidence type="ECO:0000259" key="1">
    <source>
        <dbReference type="PROSITE" id="PS51186"/>
    </source>
</evidence>
<dbReference type="CDD" id="cd04301">
    <property type="entry name" value="NAT_SF"/>
    <property type="match status" value="1"/>
</dbReference>
<protein>
    <recommendedName>
        <fullName evidence="1">N-acetyltransferase domain-containing protein</fullName>
    </recommendedName>
</protein>
<dbReference type="Proteomes" id="UP000186336">
    <property type="component" value="Chromosome"/>
</dbReference>
<dbReference type="PANTHER" id="PTHR43305">
    <property type="entry name" value="FAMILY N-ACETYLTRANSFERASE, PUTATIVE (AFU_ORTHOLOGUE AFUA_2G01380)-RELATED"/>
    <property type="match status" value="1"/>
</dbReference>
<organism evidence="2 3">
    <name type="scientific">Tateyamaria omphalii</name>
    <dbReference type="NCBI Taxonomy" id="299262"/>
    <lineage>
        <taxon>Bacteria</taxon>
        <taxon>Pseudomonadati</taxon>
        <taxon>Pseudomonadota</taxon>
        <taxon>Alphaproteobacteria</taxon>
        <taxon>Rhodobacterales</taxon>
        <taxon>Roseobacteraceae</taxon>
        <taxon>Tateyamaria</taxon>
    </lineage>
</organism>
<accession>A0A1P8MT92</accession>
<evidence type="ECO:0000313" key="2">
    <source>
        <dbReference type="EMBL" id="APX11317.1"/>
    </source>
</evidence>
<feature type="domain" description="N-acetyltransferase" evidence="1">
    <location>
        <begin position="4"/>
        <end position="168"/>
    </location>
</feature>
<dbReference type="STRING" id="299262.BWR18_06210"/>
<dbReference type="GO" id="GO:0016747">
    <property type="term" value="F:acyltransferase activity, transferring groups other than amino-acyl groups"/>
    <property type="evidence" value="ECO:0007669"/>
    <property type="project" value="InterPro"/>
</dbReference>
<dbReference type="OrthoDB" id="2436196at2"/>
<dbReference type="Pfam" id="PF00583">
    <property type="entry name" value="Acetyltransf_1"/>
    <property type="match status" value="1"/>
</dbReference>
<evidence type="ECO:0000313" key="3">
    <source>
        <dbReference type="Proteomes" id="UP000186336"/>
    </source>
</evidence>
<dbReference type="PROSITE" id="PS51186">
    <property type="entry name" value="GNAT"/>
    <property type="match status" value="1"/>
</dbReference>
<dbReference type="EMBL" id="CP019312">
    <property type="protein sequence ID" value="APX11317.1"/>
    <property type="molecule type" value="Genomic_DNA"/>
</dbReference>
<dbReference type="InterPro" id="IPR016181">
    <property type="entry name" value="Acyl_CoA_acyltransferase"/>
</dbReference>
<dbReference type="SUPFAM" id="SSF55729">
    <property type="entry name" value="Acyl-CoA N-acyltransferases (Nat)"/>
    <property type="match status" value="1"/>
</dbReference>
<gene>
    <name evidence="2" type="ORF">BWR18_06210</name>
</gene>
<dbReference type="PANTHER" id="PTHR43305:SF1">
    <property type="entry name" value="FAMILY N-ACETYLTRANSFERASE, PUTATIVE (AFU_ORTHOLOGUE AFUA_2G01380)-RELATED"/>
    <property type="match status" value="1"/>
</dbReference>
<dbReference type="InterPro" id="IPR000182">
    <property type="entry name" value="GNAT_dom"/>
</dbReference>
<dbReference type="AlphaFoldDB" id="A0A1P8MT92"/>
<dbReference type="Gene3D" id="3.40.630.30">
    <property type="match status" value="1"/>
</dbReference>
<name>A0A1P8MT92_9RHOB</name>
<reference evidence="2 3" key="1">
    <citation type="submission" date="2017-01" db="EMBL/GenBank/DDBJ databases">
        <title>Complete genome of Tateyamaria omphalii DOK1-4 isolated from seawater in Dokdo.</title>
        <authorList>
            <person name="Kim J.H."/>
            <person name="Chi W.-J."/>
        </authorList>
    </citation>
    <scope>NUCLEOTIDE SEQUENCE [LARGE SCALE GENOMIC DNA]</scope>
    <source>
        <strain evidence="2 3">DOK1-4</strain>
    </source>
</reference>
<dbReference type="KEGG" id="tom:BWR18_06210"/>
<proteinExistence type="predicted"/>
<dbReference type="RefSeq" id="WP_076627180.1">
    <property type="nucleotide sequence ID" value="NZ_CP019312.1"/>
</dbReference>
<sequence length="172" mass="19324">MTDLTIRPATPADMDDIARLCWAYRDLLLTREAGLPPLTATFYPTDTYQALINDLPRIHARPTGDILLAEIDNTAVGCAMYYPIHLDDVTELKRVYVDPSARGLGAGRQLIEHAMTCARADGYSRMVLDTMAPLTEAIALYHRLGFQPCAPYYEEPVPPHFLPHLRCFEHPL</sequence>
<keyword evidence="3" id="KW-1185">Reference proteome</keyword>
<dbReference type="InterPro" id="IPR052777">
    <property type="entry name" value="Acetyltransferase_Enz"/>
</dbReference>